<dbReference type="EMBL" id="MT143013">
    <property type="protein sequence ID" value="QJA91791.1"/>
    <property type="molecule type" value="Genomic_DNA"/>
</dbReference>
<gene>
    <name evidence="1" type="ORF">MM415B03258_0012</name>
</gene>
<accession>A0A6M3LF61</accession>
<sequence>MNRINPSERNMKKNIPKYHIFWQRWQDPFTQIKDQIEKQSRSQNINKANFSGSYEDEYESAQHIQSFPMISTPMMPTPMGLMPIPTPDISSFNFWIGHTNFNITKTIFDLLDKMPGIETLECSSPYRFRIAIGRAFNENIVKNNIAQMISRYFIANAKKTHNIPKK</sequence>
<dbReference type="AlphaFoldDB" id="A0A6M3LF61"/>
<evidence type="ECO:0000313" key="1">
    <source>
        <dbReference type="EMBL" id="QJA91791.1"/>
    </source>
</evidence>
<reference evidence="1" key="1">
    <citation type="submission" date="2020-03" db="EMBL/GenBank/DDBJ databases">
        <title>The deep terrestrial virosphere.</title>
        <authorList>
            <person name="Holmfeldt K."/>
            <person name="Nilsson E."/>
            <person name="Simone D."/>
            <person name="Lopez-Fernandez M."/>
            <person name="Wu X."/>
            <person name="de Brujin I."/>
            <person name="Lundin D."/>
            <person name="Andersson A."/>
            <person name="Bertilsson S."/>
            <person name="Dopson M."/>
        </authorList>
    </citation>
    <scope>NUCLEOTIDE SEQUENCE</scope>
    <source>
        <strain evidence="1">MM415B03258</strain>
    </source>
</reference>
<proteinExistence type="predicted"/>
<protein>
    <submittedName>
        <fullName evidence="1">Uncharacterized protein</fullName>
    </submittedName>
</protein>
<name>A0A6M3LF61_9ZZZZ</name>
<organism evidence="1">
    <name type="scientific">viral metagenome</name>
    <dbReference type="NCBI Taxonomy" id="1070528"/>
    <lineage>
        <taxon>unclassified sequences</taxon>
        <taxon>metagenomes</taxon>
        <taxon>organismal metagenomes</taxon>
    </lineage>
</organism>